<proteinExistence type="predicted"/>
<dbReference type="EMBL" id="VIWW01000002">
    <property type="protein sequence ID" value="TWF92162.1"/>
    <property type="molecule type" value="Genomic_DNA"/>
</dbReference>
<evidence type="ECO:0000313" key="1">
    <source>
        <dbReference type="EMBL" id="TWF92162.1"/>
    </source>
</evidence>
<dbReference type="AlphaFoldDB" id="A0A561TYH3"/>
<protein>
    <submittedName>
        <fullName evidence="1">Uncharacterized protein</fullName>
    </submittedName>
</protein>
<dbReference type="Proteomes" id="UP000318186">
    <property type="component" value="Unassembled WGS sequence"/>
</dbReference>
<comment type="caution">
    <text evidence="1">The sequence shown here is derived from an EMBL/GenBank/DDBJ whole genome shotgun (WGS) entry which is preliminary data.</text>
</comment>
<gene>
    <name evidence="1" type="ORF">FHX80_12481</name>
</gene>
<organism evidence="1 2">
    <name type="scientific">Streptomyces brevispora</name>
    <dbReference type="NCBI Taxonomy" id="887462"/>
    <lineage>
        <taxon>Bacteria</taxon>
        <taxon>Bacillati</taxon>
        <taxon>Actinomycetota</taxon>
        <taxon>Actinomycetes</taxon>
        <taxon>Kitasatosporales</taxon>
        <taxon>Streptomycetaceae</taxon>
        <taxon>Streptomyces</taxon>
    </lineage>
</organism>
<accession>A0A561TYH3</accession>
<sequence>MGSRLRSAMRSMWTQFGKGLMWMGFAWNGMYPPLEWQDFRPPLRPADQPCLPPLSEEELATWSVLVKKLR</sequence>
<name>A0A561TYH3_9ACTN</name>
<evidence type="ECO:0000313" key="2">
    <source>
        <dbReference type="Proteomes" id="UP000318186"/>
    </source>
</evidence>
<reference evidence="1 2" key="1">
    <citation type="submission" date="2019-06" db="EMBL/GenBank/DDBJ databases">
        <title>Sequencing the genomes of 1000 actinobacteria strains.</title>
        <authorList>
            <person name="Klenk H.-P."/>
        </authorList>
    </citation>
    <scope>NUCLEOTIDE SEQUENCE [LARGE SCALE GENOMIC DNA]</scope>
    <source>
        <strain evidence="1 2">DSM 42059</strain>
    </source>
</reference>